<feature type="region of interest" description="Disordered" evidence="1">
    <location>
        <begin position="58"/>
        <end position="78"/>
    </location>
</feature>
<proteinExistence type="predicted"/>
<name>A0ABT1K5E8_9ACTN</name>
<gene>
    <name evidence="2" type="ORF">HD595_005353</name>
</gene>
<sequence length="179" mass="18947">MGTRSTAVLVSGTANTAKVFVAAFAFTAAYVGFSAYDTASSAPRDEHTVTLSARETPVTTPMTSPMTTPIGSSVSPAAPGTVTVAETRSDAGCAKTFTARGVVVNPDAHGTALYTWRLARLSPDGHVWRDYLVDHDGFAGTRESVDWSPRVTGNPGWYRVELSVRGAGTVKSRRFQVTC</sequence>
<comment type="caution">
    <text evidence="2">The sequence shown here is derived from an EMBL/GenBank/DDBJ whole genome shotgun (WGS) entry which is preliminary data.</text>
</comment>
<evidence type="ECO:0000313" key="3">
    <source>
        <dbReference type="Proteomes" id="UP001320766"/>
    </source>
</evidence>
<dbReference type="RefSeq" id="WP_253773613.1">
    <property type="nucleotide sequence ID" value="NZ_BAAAVE010000008.1"/>
</dbReference>
<evidence type="ECO:0000256" key="1">
    <source>
        <dbReference type="SAM" id="MobiDB-lite"/>
    </source>
</evidence>
<reference evidence="2 3" key="1">
    <citation type="submission" date="2022-06" db="EMBL/GenBank/DDBJ databases">
        <title>Sequencing the genomes of 1000 actinobacteria strains.</title>
        <authorList>
            <person name="Klenk H.-P."/>
        </authorList>
    </citation>
    <scope>NUCLEOTIDE SEQUENCE [LARGE SCALE GENOMIC DNA]</scope>
    <source>
        <strain evidence="2 3">DSM 44170</strain>
    </source>
</reference>
<accession>A0ABT1K5E8</accession>
<protein>
    <recommendedName>
        <fullName evidence="4">Secreted protein</fullName>
    </recommendedName>
</protein>
<evidence type="ECO:0000313" key="2">
    <source>
        <dbReference type="EMBL" id="MCP2349231.1"/>
    </source>
</evidence>
<dbReference type="EMBL" id="JAMZEC010000001">
    <property type="protein sequence ID" value="MCP2349231.1"/>
    <property type="molecule type" value="Genomic_DNA"/>
</dbReference>
<organism evidence="2 3">
    <name type="scientific">Nonomuraea roseoviolacea subsp. carminata</name>
    <dbReference type="NCBI Taxonomy" id="160689"/>
    <lineage>
        <taxon>Bacteria</taxon>
        <taxon>Bacillati</taxon>
        <taxon>Actinomycetota</taxon>
        <taxon>Actinomycetes</taxon>
        <taxon>Streptosporangiales</taxon>
        <taxon>Streptosporangiaceae</taxon>
        <taxon>Nonomuraea</taxon>
    </lineage>
</organism>
<keyword evidence="3" id="KW-1185">Reference proteome</keyword>
<feature type="compositionally biased region" description="Low complexity" evidence="1">
    <location>
        <begin position="58"/>
        <end position="69"/>
    </location>
</feature>
<evidence type="ECO:0008006" key="4">
    <source>
        <dbReference type="Google" id="ProtNLM"/>
    </source>
</evidence>
<dbReference type="Proteomes" id="UP001320766">
    <property type="component" value="Unassembled WGS sequence"/>
</dbReference>